<dbReference type="Gene3D" id="3.30.300.30">
    <property type="match status" value="1"/>
</dbReference>
<organism evidence="1">
    <name type="scientific">freshwater metagenome</name>
    <dbReference type="NCBI Taxonomy" id="449393"/>
    <lineage>
        <taxon>unclassified sequences</taxon>
        <taxon>metagenomes</taxon>
        <taxon>ecological metagenomes</taxon>
    </lineage>
</organism>
<dbReference type="InterPro" id="IPR045851">
    <property type="entry name" value="AMP-bd_C_sf"/>
</dbReference>
<proteinExistence type="predicted"/>
<gene>
    <name evidence="1" type="ORF">UFOPK2958_01193</name>
</gene>
<dbReference type="EMBL" id="CAFAAB010000155">
    <property type="protein sequence ID" value="CAB4790987.1"/>
    <property type="molecule type" value="Genomic_DNA"/>
</dbReference>
<name>A0A6J6XAD9_9ZZZZ</name>
<sequence>MGGVKIDPALYDAVALDAIGVTDAAGFTFRDDEGGDVLAIAVVTTFGFREEELLDSMAQAFGSRQPSMVIKVDEIPKTSMGKTIRGELTELVERALQNNGSAEN</sequence>
<reference evidence="1" key="1">
    <citation type="submission" date="2020-05" db="EMBL/GenBank/DDBJ databases">
        <authorList>
            <person name="Chiriac C."/>
            <person name="Salcher M."/>
            <person name="Ghai R."/>
            <person name="Kavagutti S V."/>
        </authorList>
    </citation>
    <scope>NUCLEOTIDE SEQUENCE</scope>
</reference>
<accession>A0A6J6XAD9</accession>
<dbReference type="SUPFAM" id="SSF56801">
    <property type="entry name" value="Acetyl-CoA synthetase-like"/>
    <property type="match status" value="1"/>
</dbReference>
<protein>
    <submittedName>
        <fullName evidence="1">Unannotated protein</fullName>
    </submittedName>
</protein>
<dbReference type="AlphaFoldDB" id="A0A6J6XAD9"/>
<evidence type="ECO:0000313" key="1">
    <source>
        <dbReference type="EMBL" id="CAB4790987.1"/>
    </source>
</evidence>